<dbReference type="AlphaFoldDB" id="A0ABD3MPG8"/>
<dbReference type="PROSITE" id="PS51670">
    <property type="entry name" value="SHKT"/>
    <property type="match status" value="1"/>
</dbReference>
<dbReference type="SMART" id="SM00254">
    <property type="entry name" value="ShKT"/>
    <property type="match status" value="1"/>
</dbReference>
<dbReference type="Pfam" id="PF01549">
    <property type="entry name" value="ShK"/>
    <property type="match status" value="1"/>
</dbReference>
<protein>
    <recommendedName>
        <fullName evidence="2">ShKT domain-containing protein</fullName>
    </recommendedName>
</protein>
<accession>A0ABD3MPG8</accession>
<reference evidence="3 4" key="1">
    <citation type="submission" date="2024-10" db="EMBL/GenBank/DDBJ databases">
        <title>Updated reference genomes for cyclostephanoid diatoms.</title>
        <authorList>
            <person name="Roberts W.R."/>
            <person name="Alverson A.J."/>
        </authorList>
    </citation>
    <scope>NUCLEOTIDE SEQUENCE [LARGE SCALE GENOMIC DNA]</scope>
    <source>
        <strain evidence="3 4">AJA010-31</strain>
    </source>
</reference>
<dbReference type="Proteomes" id="UP001530400">
    <property type="component" value="Unassembled WGS sequence"/>
</dbReference>
<organism evidence="3 4">
    <name type="scientific">Cyclotella atomus</name>
    <dbReference type="NCBI Taxonomy" id="382360"/>
    <lineage>
        <taxon>Eukaryota</taxon>
        <taxon>Sar</taxon>
        <taxon>Stramenopiles</taxon>
        <taxon>Ochrophyta</taxon>
        <taxon>Bacillariophyta</taxon>
        <taxon>Coscinodiscophyceae</taxon>
        <taxon>Thalassiosirophycidae</taxon>
        <taxon>Stephanodiscales</taxon>
        <taxon>Stephanodiscaceae</taxon>
        <taxon>Cyclotella</taxon>
    </lineage>
</organism>
<comment type="caution">
    <text evidence="3">The sequence shown here is derived from an EMBL/GenBank/DDBJ whole genome shotgun (WGS) entry which is preliminary data.</text>
</comment>
<evidence type="ECO:0000259" key="2">
    <source>
        <dbReference type="PROSITE" id="PS51670"/>
    </source>
</evidence>
<gene>
    <name evidence="3" type="ORF">ACHAWO_009598</name>
</gene>
<name>A0ABD3MPG8_9STRA</name>
<evidence type="ECO:0000313" key="4">
    <source>
        <dbReference type="Proteomes" id="UP001530400"/>
    </source>
</evidence>
<feature type="chain" id="PRO_5044755740" description="ShKT domain-containing protein" evidence="1">
    <location>
        <begin position="23"/>
        <end position="170"/>
    </location>
</feature>
<dbReference type="EMBL" id="JALLPJ020001413">
    <property type="protein sequence ID" value="KAL3764783.1"/>
    <property type="molecule type" value="Genomic_DNA"/>
</dbReference>
<keyword evidence="4" id="KW-1185">Reference proteome</keyword>
<proteinExistence type="predicted"/>
<feature type="domain" description="ShKT" evidence="2">
    <location>
        <begin position="126"/>
        <end position="160"/>
    </location>
</feature>
<evidence type="ECO:0000256" key="1">
    <source>
        <dbReference type="SAM" id="SignalP"/>
    </source>
</evidence>
<evidence type="ECO:0000313" key="3">
    <source>
        <dbReference type="EMBL" id="KAL3764783.1"/>
    </source>
</evidence>
<dbReference type="InterPro" id="IPR003582">
    <property type="entry name" value="ShKT_dom"/>
</dbReference>
<keyword evidence="1" id="KW-0732">Signal</keyword>
<feature type="signal peptide" evidence="1">
    <location>
        <begin position="1"/>
        <end position="22"/>
    </location>
</feature>
<sequence length="170" mass="18826">MNPATSLLITLLCLFQVSPTTSVESKYFIPIGASDKTQGPICTGIDSQHTYLCTDTPATARNALGLTDRGTYINTGSSIVDMGVPQRLSGSEQEIKRVHEVLALQQRYIDEEIMSRSEYEHVRESCRNEHELCAFWTSVGECESNRVFMLENCAAACRLCLLQAVNMVPS</sequence>